<feature type="transmembrane region" description="Helical" evidence="1">
    <location>
        <begin position="83"/>
        <end position="105"/>
    </location>
</feature>
<evidence type="ECO:0000256" key="1">
    <source>
        <dbReference type="SAM" id="Phobius"/>
    </source>
</evidence>
<name>A0A4D7JHB2_9BACT</name>
<keyword evidence="3" id="KW-1185">Reference proteome</keyword>
<dbReference type="RefSeq" id="WP_137090577.1">
    <property type="nucleotide sequence ID" value="NZ_CP028923.1"/>
</dbReference>
<evidence type="ECO:0000313" key="3">
    <source>
        <dbReference type="Proteomes" id="UP000298616"/>
    </source>
</evidence>
<protein>
    <submittedName>
        <fullName evidence="2">Uncharacterized protein</fullName>
    </submittedName>
</protein>
<gene>
    <name evidence="2" type="ORF">DCC35_09660</name>
</gene>
<sequence>MPYAKPGTFKSFNSNFFGWHTNDEYLYLCQKINKMDKVLRLLWFFSIAGFFVTFFYTYAGLEGMVEIGVYEDMNKFFLSKNEFFYSVFGIFIVASGIFLAATQFIKNMDLKSGFLNGSIQKRNNFLSSLYLSAIGINILLVSFVVFVGFLNSPTIKGNFGGEMLLYIGIPVIIFGILFMIYSLMKPYNK</sequence>
<keyword evidence="1" id="KW-0472">Membrane</keyword>
<reference evidence="2 3" key="1">
    <citation type="submission" date="2018-04" db="EMBL/GenBank/DDBJ databases">
        <title>Complete genome uncultured novel isolate.</title>
        <authorList>
            <person name="Merlino G."/>
        </authorList>
    </citation>
    <scope>NUCLEOTIDE SEQUENCE [LARGE SCALE GENOMIC DNA]</scope>
    <source>
        <strain evidence="3">R1DC9</strain>
    </source>
</reference>
<keyword evidence="1" id="KW-0812">Transmembrane</keyword>
<feature type="transmembrane region" description="Helical" evidence="1">
    <location>
        <begin position="125"/>
        <end position="151"/>
    </location>
</feature>
<dbReference type="AlphaFoldDB" id="A0A4D7JHB2"/>
<dbReference type="KEGG" id="fpf:DCC35_09660"/>
<proteinExistence type="predicted"/>
<organism evidence="2 3">
    <name type="scientific">Mangrovivirga cuniculi</name>
    <dbReference type="NCBI Taxonomy" id="2715131"/>
    <lineage>
        <taxon>Bacteria</taxon>
        <taxon>Pseudomonadati</taxon>
        <taxon>Bacteroidota</taxon>
        <taxon>Cytophagia</taxon>
        <taxon>Cytophagales</taxon>
        <taxon>Mangrovivirgaceae</taxon>
        <taxon>Mangrovivirga</taxon>
    </lineage>
</organism>
<accession>A0A4D7JHB2</accession>
<feature type="transmembrane region" description="Helical" evidence="1">
    <location>
        <begin position="163"/>
        <end position="184"/>
    </location>
</feature>
<keyword evidence="1" id="KW-1133">Transmembrane helix</keyword>
<evidence type="ECO:0000313" key="2">
    <source>
        <dbReference type="EMBL" id="QCK14991.1"/>
    </source>
</evidence>
<dbReference type="Proteomes" id="UP000298616">
    <property type="component" value="Chromosome"/>
</dbReference>
<feature type="transmembrane region" description="Helical" evidence="1">
    <location>
        <begin position="41"/>
        <end position="59"/>
    </location>
</feature>
<dbReference type="EMBL" id="CP028923">
    <property type="protein sequence ID" value="QCK14991.1"/>
    <property type="molecule type" value="Genomic_DNA"/>
</dbReference>